<dbReference type="OrthoDB" id="2117453at2759"/>
<gene>
    <name evidence="2" type="ORF">C361_04373</name>
</gene>
<feature type="transmembrane region" description="Helical" evidence="1">
    <location>
        <begin position="89"/>
        <end position="110"/>
    </location>
</feature>
<dbReference type="EMBL" id="AMKT01000056">
    <property type="protein sequence ID" value="OXG18251.1"/>
    <property type="molecule type" value="Genomic_DNA"/>
</dbReference>
<name>A0A854Q7R1_CRYNE</name>
<protein>
    <recommendedName>
        <fullName evidence="4">MARVEL domain-containing protein</fullName>
    </recommendedName>
</protein>
<feature type="transmembrane region" description="Helical" evidence="1">
    <location>
        <begin position="53"/>
        <end position="77"/>
    </location>
</feature>
<keyword evidence="1" id="KW-0472">Membrane</keyword>
<evidence type="ECO:0000313" key="2">
    <source>
        <dbReference type="EMBL" id="OXG18251.1"/>
    </source>
</evidence>
<dbReference type="Proteomes" id="UP000199727">
    <property type="component" value="Unassembled WGS sequence"/>
</dbReference>
<comment type="caution">
    <text evidence="2">The sequence shown here is derived from an EMBL/GenBank/DDBJ whole genome shotgun (WGS) entry which is preliminary data.</text>
</comment>
<dbReference type="AlphaFoldDB" id="A0A854Q7R1"/>
<proteinExistence type="predicted"/>
<evidence type="ECO:0008006" key="4">
    <source>
        <dbReference type="Google" id="ProtNLM"/>
    </source>
</evidence>
<evidence type="ECO:0000313" key="3">
    <source>
        <dbReference type="Proteomes" id="UP000199727"/>
    </source>
</evidence>
<keyword evidence="1" id="KW-0812">Transmembrane</keyword>
<organism evidence="2 3">
    <name type="scientific">Cryptococcus neoformans Tu259-1</name>
    <dbReference type="NCBI Taxonomy" id="1230072"/>
    <lineage>
        <taxon>Eukaryota</taxon>
        <taxon>Fungi</taxon>
        <taxon>Dikarya</taxon>
        <taxon>Basidiomycota</taxon>
        <taxon>Agaricomycotina</taxon>
        <taxon>Tremellomycetes</taxon>
        <taxon>Tremellales</taxon>
        <taxon>Cryptococcaceae</taxon>
        <taxon>Cryptococcus</taxon>
        <taxon>Cryptococcus neoformans species complex</taxon>
    </lineage>
</organism>
<keyword evidence="1" id="KW-1133">Transmembrane helix</keyword>
<sequence length="170" mass="18740">MPSERVIRFTHTFLFTLVLLASVVALGISGSLVGHYNSDGYPPFHTNAYRDRIRILLVASVWTTAWALILTVGFQLLGQSLAFGLLTHLIPIAISFILYLIGVSSLTALTDKVDCGNSSQSFSRCSLVKGLVVISWIDTILVLFALIFLIVLCFMARGRYGAHRSTLYLE</sequence>
<accession>A0A854Q7R1</accession>
<feature type="transmembrane region" description="Helical" evidence="1">
    <location>
        <begin position="12"/>
        <end position="33"/>
    </location>
</feature>
<feature type="transmembrane region" description="Helical" evidence="1">
    <location>
        <begin position="130"/>
        <end position="155"/>
    </location>
</feature>
<evidence type="ECO:0000256" key="1">
    <source>
        <dbReference type="SAM" id="Phobius"/>
    </source>
</evidence>
<reference evidence="2 3" key="1">
    <citation type="submission" date="2017-06" db="EMBL/GenBank/DDBJ databases">
        <title>Global population genomics of the pathogenic fungus Cryptococcus neoformans var. grubii.</title>
        <authorList>
            <person name="Cuomo C."/>
            <person name="Litvintseva A."/>
            <person name="Chen Y."/>
            <person name="Young S."/>
            <person name="Zeng Q."/>
            <person name="Chapman S."/>
            <person name="Gujja S."/>
            <person name="Saif S."/>
            <person name="Birren B."/>
        </authorList>
    </citation>
    <scope>NUCLEOTIDE SEQUENCE [LARGE SCALE GENOMIC DNA]</scope>
    <source>
        <strain evidence="2 3">Tu259-1</strain>
    </source>
</reference>